<dbReference type="Proteomes" id="UP000887116">
    <property type="component" value="Unassembled WGS sequence"/>
</dbReference>
<organism evidence="1 2">
    <name type="scientific">Trichonephila clavata</name>
    <name type="common">Joro spider</name>
    <name type="synonym">Nephila clavata</name>
    <dbReference type="NCBI Taxonomy" id="2740835"/>
    <lineage>
        <taxon>Eukaryota</taxon>
        <taxon>Metazoa</taxon>
        <taxon>Ecdysozoa</taxon>
        <taxon>Arthropoda</taxon>
        <taxon>Chelicerata</taxon>
        <taxon>Arachnida</taxon>
        <taxon>Araneae</taxon>
        <taxon>Araneomorphae</taxon>
        <taxon>Entelegynae</taxon>
        <taxon>Araneoidea</taxon>
        <taxon>Nephilidae</taxon>
        <taxon>Trichonephila</taxon>
    </lineage>
</organism>
<dbReference type="AlphaFoldDB" id="A0A8X6M521"/>
<accession>A0A8X6M521</accession>
<evidence type="ECO:0000313" key="1">
    <source>
        <dbReference type="EMBL" id="GFR32307.1"/>
    </source>
</evidence>
<dbReference type="EMBL" id="BMAO01039557">
    <property type="protein sequence ID" value="GFR32307.1"/>
    <property type="molecule type" value="Genomic_DNA"/>
</dbReference>
<comment type="caution">
    <text evidence="1">The sequence shown here is derived from an EMBL/GenBank/DDBJ whole genome shotgun (WGS) entry which is preliminary data.</text>
</comment>
<reference evidence="1" key="1">
    <citation type="submission" date="2020-07" db="EMBL/GenBank/DDBJ databases">
        <title>Multicomponent nature underlies the extraordinary mechanical properties of spider dragline silk.</title>
        <authorList>
            <person name="Kono N."/>
            <person name="Nakamura H."/>
            <person name="Mori M."/>
            <person name="Yoshida Y."/>
            <person name="Ohtoshi R."/>
            <person name="Malay A.D."/>
            <person name="Moran D.A.P."/>
            <person name="Tomita M."/>
            <person name="Numata K."/>
            <person name="Arakawa K."/>
        </authorList>
    </citation>
    <scope>NUCLEOTIDE SEQUENCE</scope>
</reference>
<protein>
    <submittedName>
        <fullName evidence="1">ANK_REP_REGION domain-containing protein</fullName>
    </submittedName>
</protein>
<proteinExistence type="predicted"/>
<keyword evidence="2" id="KW-1185">Reference proteome</keyword>
<gene>
    <name evidence="1" type="ORF">TNCT_237651</name>
</gene>
<sequence>MRTKQGSDGNIEVVSDVVKLCFSFEKDGKKQIALRVFVNDEVTGDGNPGDKYRYSDDELNEIAMKLDISKIDNINEVEHVFRISTEGDRDNKSFRLHNEQTGGVKEKFKAAASS</sequence>
<evidence type="ECO:0000313" key="2">
    <source>
        <dbReference type="Proteomes" id="UP000887116"/>
    </source>
</evidence>
<name>A0A8X6M521_TRICU</name>